<accession>A0A2G5DWZ3</accession>
<proteinExistence type="predicted"/>
<dbReference type="Proteomes" id="UP000230069">
    <property type="component" value="Unassembled WGS sequence"/>
</dbReference>
<dbReference type="AlphaFoldDB" id="A0A2G5DWZ3"/>
<sequence>MGETKRPSPLPAPEKLIPKSIDEHNTHRFSTSDEVTHDTTEFPTSAQGEQNTIRAQQNFINSQKVHRR</sequence>
<name>A0A2G5DWZ3_AQUCA</name>
<organism evidence="2 3">
    <name type="scientific">Aquilegia coerulea</name>
    <name type="common">Rocky mountain columbine</name>
    <dbReference type="NCBI Taxonomy" id="218851"/>
    <lineage>
        <taxon>Eukaryota</taxon>
        <taxon>Viridiplantae</taxon>
        <taxon>Streptophyta</taxon>
        <taxon>Embryophyta</taxon>
        <taxon>Tracheophyta</taxon>
        <taxon>Spermatophyta</taxon>
        <taxon>Magnoliopsida</taxon>
        <taxon>Ranunculales</taxon>
        <taxon>Ranunculaceae</taxon>
        <taxon>Thalictroideae</taxon>
        <taxon>Aquilegia</taxon>
    </lineage>
</organism>
<gene>
    <name evidence="2" type="ORF">AQUCO_01400550v1</name>
</gene>
<dbReference type="EMBL" id="KZ305031">
    <property type="protein sequence ID" value="PIA48032.1"/>
    <property type="molecule type" value="Genomic_DNA"/>
</dbReference>
<dbReference type="InParanoid" id="A0A2G5DWZ3"/>
<evidence type="ECO:0000313" key="3">
    <source>
        <dbReference type="Proteomes" id="UP000230069"/>
    </source>
</evidence>
<evidence type="ECO:0000256" key="1">
    <source>
        <dbReference type="SAM" id="MobiDB-lite"/>
    </source>
</evidence>
<feature type="compositionally biased region" description="Polar residues" evidence="1">
    <location>
        <begin position="41"/>
        <end position="68"/>
    </location>
</feature>
<keyword evidence="3" id="KW-1185">Reference proteome</keyword>
<feature type="region of interest" description="Disordered" evidence="1">
    <location>
        <begin position="1"/>
        <end position="68"/>
    </location>
</feature>
<protein>
    <submittedName>
        <fullName evidence="2">Uncharacterized protein</fullName>
    </submittedName>
</protein>
<feature type="compositionally biased region" description="Basic and acidic residues" evidence="1">
    <location>
        <begin position="16"/>
        <end position="40"/>
    </location>
</feature>
<evidence type="ECO:0000313" key="2">
    <source>
        <dbReference type="EMBL" id="PIA48032.1"/>
    </source>
</evidence>
<reference evidence="2 3" key="1">
    <citation type="submission" date="2017-09" db="EMBL/GenBank/DDBJ databases">
        <title>WGS assembly of Aquilegia coerulea Goldsmith.</title>
        <authorList>
            <person name="Hodges S."/>
            <person name="Kramer E."/>
            <person name="Nordborg M."/>
            <person name="Tomkins J."/>
            <person name="Borevitz J."/>
            <person name="Derieg N."/>
            <person name="Yan J."/>
            <person name="Mihaltcheva S."/>
            <person name="Hayes R.D."/>
            <person name="Rokhsar D."/>
        </authorList>
    </citation>
    <scope>NUCLEOTIDE SEQUENCE [LARGE SCALE GENOMIC DNA]</scope>
    <source>
        <strain evidence="3">cv. Goldsmith</strain>
    </source>
</reference>